<dbReference type="Gene3D" id="1.10.630.10">
    <property type="entry name" value="Cytochrome P450"/>
    <property type="match status" value="1"/>
</dbReference>
<dbReference type="InterPro" id="IPR017972">
    <property type="entry name" value="Cyt_P450_CS"/>
</dbReference>
<evidence type="ECO:0000256" key="1">
    <source>
        <dbReference type="ARBA" id="ARBA00001971"/>
    </source>
</evidence>
<dbReference type="Pfam" id="PF00067">
    <property type="entry name" value="p450"/>
    <property type="match status" value="1"/>
</dbReference>
<keyword evidence="3" id="KW-0349">Heme</keyword>
<gene>
    <name evidence="4" type="primary">ptlI</name>
    <name evidence="4" type="ORF">LKMONMHP_1589</name>
</gene>
<dbReference type="PROSITE" id="PS00086">
    <property type="entry name" value="CYTOCHROME_P450"/>
    <property type="match status" value="1"/>
</dbReference>
<reference evidence="4" key="1">
    <citation type="journal article" date="2021" name="Front. Microbiol.">
        <title>Comprehensive Comparative Genomics and Phenotyping of Methylobacterium Species.</title>
        <authorList>
            <person name="Alessa O."/>
            <person name="Ogura Y."/>
            <person name="Fujitani Y."/>
            <person name="Takami H."/>
            <person name="Hayashi T."/>
            <person name="Sahin N."/>
            <person name="Tani A."/>
        </authorList>
    </citation>
    <scope>NUCLEOTIDE SEQUENCE</scope>
    <source>
        <strain evidence="4">NBRC 15689</strain>
    </source>
</reference>
<evidence type="ECO:0000256" key="3">
    <source>
        <dbReference type="RuleBase" id="RU000461"/>
    </source>
</evidence>
<dbReference type="PANTHER" id="PTHR24305">
    <property type="entry name" value="CYTOCHROME P450"/>
    <property type="match status" value="1"/>
</dbReference>
<evidence type="ECO:0000313" key="4">
    <source>
        <dbReference type="EMBL" id="GJE26738.1"/>
    </source>
</evidence>
<dbReference type="PRINTS" id="PR00463">
    <property type="entry name" value="EP450I"/>
</dbReference>
<comment type="cofactor">
    <cofactor evidence="1">
        <name>heme</name>
        <dbReference type="ChEBI" id="CHEBI:30413"/>
    </cofactor>
</comment>
<name>A0ABQ4T688_METOR</name>
<dbReference type="InterPro" id="IPR050121">
    <property type="entry name" value="Cytochrome_P450_monoxygenase"/>
</dbReference>
<protein>
    <submittedName>
        <fullName evidence="4">Pentalenene oxygenase</fullName>
    </submittedName>
</protein>
<dbReference type="InterPro" id="IPR036396">
    <property type="entry name" value="Cyt_P450_sf"/>
</dbReference>
<keyword evidence="3" id="KW-0503">Monooxygenase</keyword>
<evidence type="ECO:0000313" key="5">
    <source>
        <dbReference type="Proteomes" id="UP001055156"/>
    </source>
</evidence>
<organism evidence="4 5">
    <name type="scientific">Methylobacterium organophilum</name>
    <dbReference type="NCBI Taxonomy" id="410"/>
    <lineage>
        <taxon>Bacteria</taxon>
        <taxon>Pseudomonadati</taxon>
        <taxon>Pseudomonadota</taxon>
        <taxon>Alphaproteobacteria</taxon>
        <taxon>Hyphomicrobiales</taxon>
        <taxon>Methylobacteriaceae</taxon>
        <taxon>Methylobacterium</taxon>
    </lineage>
</organism>
<keyword evidence="3" id="KW-0408">Iron</keyword>
<dbReference type="PRINTS" id="PR00385">
    <property type="entry name" value="P450"/>
</dbReference>
<evidence type="ECO:0000256" key="2">
    <source>
        <dbReference type="ARBA" id="ARBA00010617"/>
    </source>
</evidence>
<dbReference type="PANTHER" id="PTHR24305:SF166">
    <property type="entry name" value="CYTOCHROME P450 12A4, MITOCHONDRIAL-RELATED"/>
    <property type="match status" value="1"/>
</dbReference>
<proteinExistence type="inferred from homology"/>
<keyword evidence="3" id="KW-0479">Metal-binding</keyword>
<reference evidence="4" key="2">
    <citation type="submission" date="2021-08" db="EMBL/GenBank/DDBJ databases">
        <authorList>
            <person name="Tani A."/>
            <person name="Ola A."/>
            <person name="Ogura Y."/>
            <person name="Katsura K."/>
            <person name="Hayashi T."/>
        </authorList>
    </citation>
    <scope>NUCLEOTIDE SEQUENCE</scope>
    <source>
        <strain evidence="4">NBRC 15689</strain>
    </source>
</reference>
<dbReference type="Proteomes" id="UP001055156">
    <property type="component" value="Unassembled WGS sequence"/>
</dbReference>
<keyword evidence="3" id="KW-0560">Oxidoreductase</keyword>
<comment type="caution">
    <text evidence="4">The sequence shown here is derived from an EMBL/GenBank/DDBJ whole genome shotgun (WGS) entry which is preliminary data.</text>
</comment>
<dbReference type="SUPFAM" id="SSF48264">
    <property type="entry name" value="Cytochrome P450"/>
    <property type="match status" value="1"/>
</dbReference>
<dbReference type="InterPro" id="IPR001128">
    <property type="entry name" value="Cyt_P450"/>
</dbReference>
<comment type="similarity">
    <text evidence="2 3">Belongs to the cytochrome P450 family.</text>
</comment>
<accession>A0ABQ4T688</accession>
<sequence>MLVENLENYVRTAITVRMLRPLLGDGLLISEGAAWRHQRRTLSPAFTPRAVDLLMPHILSATDAALDALAAPAEAGPVDLFAALQHLALEIAGRTMFSLGMGRHGPALRHHVVAYAEKLGRPHALDALLPLSWRTPLDRARARFRRDWTGFLDGVIAERAERGGGGARDLLDLLQAARDPETGEGFSAEALRDQVATMILAGHETTAVTLLWACVLLADAPEIQEAVFAEGRAAGTGSAQALPLTRAVIEETLRLYPPAFVLARRALAADTLCGQRVAPGEIVVISPWLLHRHRGLWTDPDAFDPGRFLPGAAPVRRFAYLPFGAGPRVCIGAQFALAEAVLALARLVGRFRLDRAQARPVLPAAIVTTQPDHAPAFRLAPRAG</sequence>
<dbReference type="InterPro" id="IPR002401">
    <property type="entry name" value="Cyt_P450_E_grp-I"/>
</dbReference>
<keyword evidence="5" id="KW-1185">Reference proteome</keyword>
<dbReference type="EMBL" id="BPQV01000004">
    <property type="protein sequence ID" value="GJE26738.1"/>
    <property type="molecule type" value="Genomic_DNA"/>
</dbReference>